<sequence>MWDLTTHTCYNNLPLKCESIHSWICSPSSGSFLHPTLQAIVVDSPPQKINLISCEPLVHISDIKLIRTDTTLDLSQKAEKGMSCNTSLLLVLYELCVLLFPKLSDVGLLCSRYKMK</sequence>
<evidence type="ECO:0000313" key="1">
    <source>
        <dbReference type="EMBL" id="CAJ2677240.1"/>
    </source>
</evidence>
<comment type="caution">
    <text evidence="1">The sequence shown here is derived from an EMBL/GenBank/DDBJ whole genome shotgun (WGS) entry which is preliminary data.</text>
</comment>
<gene>
    <name evidence="1" type="ORF">MILVUS5_LOCUS39795</name>
</gene>
<keyword evidence="2" id="KW-1185">Reference proteome</keyword>
<reference evidence="1" key="1">
    <citation type="submission" date="2023-10" db="EMBL/GenBank/DDBJ databases">
        <authorList>
            <person name="Rodriguez Cubillos JULIANA M."/>
            <person name="De Vega J."/>
        </authorList>
    </citation>
    <scope>NUCLEOTIDE SEQUENCE</scope>
</reference>
<dbReference type="EMBL" id="CASHSV030000823">
    <property type="protein sequence ID" value="CAJ2677240.1"/>
    <property type="molecule type" value="Genomic_DNA"/>
</dbReference>
<accession>A0ACB0M9F2</accession>
<protein>
    <submittedName>
        <fullName evidence="1">Uncharacterized protein</fullName>
    </submittedName>
</protein>
<organism evidence="1 2">
    <name type="scientific">Trifolium pratense</name>
    <name type="common">Red clover</name>
    <dbReference type="NCBI Taxonomy" id="57577"/>
    <lineage>
        <taxon>Eukaryota</taxon>
        <taxon>Viridiplantae</taxon>
        <taxon>Streptophyta</taxon>
        <taxon>Embryophyta</taxon>
        <taxon>Tracheophyta</taxon>
        <taxon>Spermatophyta</taxon>
        <taxon>Magnoliopsida</taxon>
        <taxon>eudicotyledons</taxon>
        <taxon>Gunneridae</taxon>
        <taxon>Pentapetalae</taxon>
        <taxon>rosids</taxon>
        <taxon>fabids</taxon>
        <taxon>Fabales</taxon>
        <taxon>Fabaceae</taxon>
        <taxon>Papilionoideae</taxon>
        <taxon>50 kb inversion clade</taxon>
        <taxon>NPAAA clade</taxon>
        <taxon>Hologalegina</taxon>
        <taxon>IRL clade</taxon>
        <taxon>Trifolieae</taxon>
        <taxon>Trifolium</taxon>
    </lineage>
</organism>
<name>A0ACB0M9F2_TRIPR</name>
<dbReference type="Proteomes" id="UP001177021">
    <property type="component" value="Unassembled WGS sequence"/>
</dbReference>
<proteinExistence type="predicted"/>
<evidence type="ECO:0000313" key="2">
    <source>
        <dbReference type="Proteomes" id="UP001177021"/>
    </source>
</evidence>